<dbReference type="AlphaFoldDB" id="A0A4R3KDD2"/>
<evidence type="ECO:0000313" key="10">
    <source>
        <dbReference type="EMBL" id="TCS80651.1"/>
    </source>
</evidence>
<evidence type="ECO:0000256" key="3">
    <source>
        <dbReference type="ARBA" id="ARBA00012438"/>
    </source>
</evidence>
<evidence type="ECO:0000256" key="6">
    <source>
        <dbReference type="ARBA" id="ARBA00022777"/>
    </source>
</evidence>
<dbReference type="InterPro" id="IPR005467">
    <property type="entry name" value="His_kinase_dom"/>
</dbReference>
<comment type="subcellular location">
    <subcellularLocation>
        <location evidence="2">Membrane</location>
    </subcellularLocation>
</comment>
<reference evidence="10 11" key="1">
    <citation type="submission" date="2019-03" db="EMBL/GenBank/DDBJ databases">
        <title>Genomic Encyclopedia of Type Strains, Phase IV (KMG-IV): sequencing the most valuable type-strain genomes for metagenomic binning, comparative biology and taxonomic classification.</title>
        <authorList>
            <person name="Goeker M."/>
        </authorList>
    </citation>
    <scope>NUCLEOTIDE SEQUENCE [LARGE SCALE GENOMIC DNA]</scope>
    <source>
        <strain evidence="10 11">DSM 29489</strain>
    </source>
</reference>
<evidence type="ECO:0000313" key="11">
    <source>
        <dbReference type="Proteomes" id="UP000295726"/>
    </source>
</evidence>
<keyword evidence="5" id="KW-0808">Transferase</keyword>
<keyword evidence="11" id="KW-1185">Reference proteome</keyword>
<dbReference type="Proteomes" id="UP000295726">
    <property type="component" value="Unassembled WGS sequence"/>
</dbReference>
<comment type="catalytic activity">
    <reaction evidence="1">
        <text>ATP + protein L-histidine = ADP + protein N-phospho-L-histidine.</text>
        <dbReference type="EC" id="2.7.13.3"/>
    </reaction>
</comment>
<dbReference type="EC" id="2.7.13.3" evidence="3"/>
<keyword evidence="6 10" id="KW-0418">Kinase</keyword>
<dbReference type="GO" id="GO:0000155">
    <property type="term" value="F:phosphorelay sensor kinase activity"/>
    <property type="evidence" value="ECO:0007669"/>
    <property type="project" value="InterPro"/>
</dbReference>
<dbReference type="PRINTS" id="PR01780">
    <property type="entry name" value="LANTIREGPROT"/>
</dbReference>
<gene>
    <name evidence="10" type="ORF">EDD59_10528</name>
</gene>
<proteinExistence type="predicted"/>
<comment type="caution">
    <text evidence="10">The sequence shown here is derived from an EMBL/GenBank/DDBJ whole genome shotgun (WGS) entry which is preliminary data.</text>
</comment>
<organism evidence="10 11">
    <name type="scientific">Muricomes intestini</name>
    <dbReference type="NCBI Taxonomy" id="1796634"/>
    <lineage>
        <taxon>Bacteria</taxon>
        <taxon>Bacillati</taxon>
        <taxon>Bacillota</taxon>
        <taxon>Clostridia</taxon>
        <taxon>Lachnospirales</taxon>
        <taxon>Lachnospiraceae</taxon>
        <taxon>Muricomes</taxon>
    </lineage>
</organism>
<dbReference type="Pfam" id="PF00512">
    <property type="entry name" value="HisKA"/>
    <property type="match status" value="1"/>
</dbReference>
<dbReference type="SMART" id="SM00387">
    <property type="entry name" value="HATPase_c"/>
    <property type="match status" value="1"/>
</dbReference>
<evidence type="ECO:0000256" key="2">
    <source>
        <dbReference type="ARBA" id="ARBA00004370"/>
    </source>
</evidence>
<evidence type="ECO:0000256" key="8">
    <source>
        <dbReference type="SAM" id="Phobius"/>
    </source>
</evidence>
<evidence type="ECO:0000256" key="5">
    <source>
        <dbReference type="ARBA" id="ARBA00022679"/>
    </source>
</evidence>
<keyword evidence="4" id="KW-0597">Phosphoprotein</keyword>
<keyword evidence="8" id="KW-1133">Transmembrane helix</keyword>
<dbReference type="InterPro" id="IPR036097">
    <property type="entry name" value="HisK_dim/P_sf"/>
</dbReference>
<protein>
    <recommendedName>
        <fullName evidence="3">histidine kinase</fullName>
        <ecNumber evidence="3">2.7.13.3</ecNumber>
    </recommendedName>
</protein>
<dbReference type="PANTHER" id="PTHR45453:SF1">
    <property type="entry name" value="PHOSPHATE REGULON SENSOR PROTEIN PHOR"/>
    <property type="match status" value="1"/>
</dbReference>
<dbReference type="EMBL" id="SLZZ01000005">
    <property type="protein sequence ID" value="TCS80651.1"/>
    <property type="molecule type" value="Genomic_DNA"/>
</dbReference>
<keyword evidence="8" id="KW-0812">Transmembrane</keyword>
<dbReference type="SUPFAM" id="SSF55874">
    <property type="entry name" value="ATPase domain of HSP90 chaperone/DNA topoisomerase II/histidine kinase"/>
    <property type="match status" value="1"/>
</dbReference>
<dbReference type="GO" id="GO:0016036">
    <property type="term" value="P:cellular response to phosphate starvation"/>
    <property type="evidence" value="ECO:0007669"/>
    <property type="project" value="TreeGrafter"/>
</dbReference>
<dbReference type="SMART" id="SM00388">
    <property type="entry name" value="HisKA"/>
    <property type="match status" value="1"/>
</dbReference>
<dbReference type="SUPFAM" id="SSF47384">
    <property type="entry name" value="Homodimeric domain of signal transducing histidine kinase"/>
    <property type="match status" value="1"/>
</dbReference>
<dbReference type="CDD" id="cd00082">
    <property type="entry name" value="HisKA"/>
    <property type="match status" value="1"/>
</dbReference>
<accession>A0A4R3KDD2</accession>
<dbReference type="InterPro" id="IPR036890">
    <property type="entry name" value="HATPase_C_sf"/>
</dbReference>
<evidence type="ECO:0000256" key="4">
    <source>
        <dbReference type="ARBA" id="ARBA00022553"/>
    </source>
</evidence>
<dbReference type="OrthoDB" id="9792991at2"/>
<dbReference type="PANTHER" id="PTHR45453">
    <property type="entry name" value="PHOSPHATE REGULON SENSOR PROTEIN PHOR"/>
    <property type="match status" value="1"/>
</dbReference>
<dbReference type="InterPro" id="IPR003594">
    <property type="entry name" value="HATPase_dom"/>
</dbReference>
<dbReference type="PROSITE" id="PS50109">
    <property type="entry name" value="HIS_KIN"/>
    <property type="match status" value="1"/>
</dbReference>
<evidence type="ECO:0000259" key="9">
    <source>
        <dbReference type="PROSITE" id="PS50109"/>
    </source>
</evidence>
<keyword evidence="7" id="KW-0902">Two-component regulatory system</keyword>
<evidence type="ECO:0000256" key="1">
    <source>
        <dbReference type="ARBA" id="ARBA00000085"/>
    </source>
</evidence>
<dbReference type="CDD" id="cd00075">
    <property type="entry name" value="HATPase"/>
    <property type="match status" value="1"/>
</dbReference>
<keyword evidence="8" id="KW-0472">Membrane</keyword>
<dbReference type="GO" id="GO:0004721">
    <property type="term" value="F:phosphoprotein phosphatase activity"/>
    <property type="evidence" value="ECO:0007669"/>
    <property type="project" value="TreeGrafter"/>
</dbReference>
<feature type="domain" description="Histidine kinase" evidence="9">
    <location>
        <begin position="90"/>
        <end position="304"/>
    </location>
</feature>
<dbReference type="RefSeq" id="WP_132379513.1">
    <property type="nucleotide sequence ID" value="NZ_DAIPCY010000006.1"/>
</dbReference>
<dbReference type="InterPro" id="IPR008358">
    <property type="entry name" value="Sig_transdc_His_kin/Pase_MprB"/>
</dbReference>
<dbReference type="GO" id="GO:0005886">
    <property type="term" value="C:plasma membrane"/>
    <property type="evidence" value="ECO:0007669"/>
    <property type="project" value="TreeGrafter"/>
</dbReference>
<evidence type="ECO:0000256" key="7">
    <source>
        <dbReference type="ARBA" id="ARBA00023012"/>
    </source>
</evidence>
<feature type="transmembrane region" description="Helical" evidence="8">
    <location>
        <begin position="6"/>
        <end position="22"/>
    </location>
</feature>
<dbReference type="Gene3D" id="3.30.565.10">
    <property type="entry name" value="Histidine kinase-like ATPase, C-terminal domain"/>
    <property type="match status" value="1"/>
</dbReference>
<dbReference type="Pfam" id="PF02518">
    <property type="entry name" value="HATPase_c"/>
    <property type="match status" value="1"/>
</dbReference>
<dbReference type="InterPro" id="IPR003661">
    <property type="entry name" value="HisK_dim/P_dom"/>
</dbReference>
<dbReference type="InterPro" id="IPR050351">
    <property type="entry name" value="BphY/WalK/GraS-like"/>
</dbReference>
<name>A0A4R3KDD2_9FIRM</name>
<sequence length="304" mass="35111">MAYILLGAVNIIAVYFCVRYLLQRKALRDAAQELHEITEDLELNRVVKLSSPHKDLEIFLAEVNRNLSATQKARILYENKEKELQKQIEDISHDLRTPLTAMLGFINMIDRESLSGEDRESLQVIEKKAQTLKKLITEFYDLSRLAADDYKLELKQIEFGRKVREMALEYYTELKNRKLDVKLDIPDIPVFVRGDDDALERILSNLLQNAARYAYSTFHIQLKAEGERAIVLLENDTEYLSPEEGASLFKRFYTADSSRSQGSTGLGLSIARYLAEKMDGELYAEVTEPGPVRWLKIYLKLPRR</sequence>
<dbReference type="Gene3D" id="1.10.287.130">
    <property type="match status" value="1"/>
</dbReference>